<keyword evidence="6" id="KW-1185">Reference proteome</keyword>
<dbReference type="SMART" id="SM00322">
    <property type="entry name" value="KH"/>
    <property type="match status" value="3"/>
</dbReference>
<dbReference type="SUPFAM" id="SSF54791">
    <property type="entry name" value="Eukaryotic type KH-domain (KH-domain type I)"/>
    <property type="match status" value="3"/>
</dbReference>
<organism evidence="5 6">
    <name type="scientific">Blastomyces silverae</name>
    <dbReference type="NCBI Taxonomy" id="2060906"/>
    <lineage>
        <taxon>Eukaryota</taxon>
        <taxon>Fungi</taxon>
        <taxon>Dikarya</taxon>
        <taxon>Ascomycota</taxon>
        <taxon>Pezizomycotina</taxon>
        <taxon>Eurotiomycetes</taxon>
        <taxon>Eurotiomycetidae</taxon>
        <taxon>Onygenales</taxon>
        <taxon>Ajellomycetaceae</taxon>
        <taxon>Blastomyces</taxon>
    </lineage>
</organism>
<sequence>MIGTDDRRQTTDDRRQTSYTESAEELPIRSPVSSINLTSSLPLHARLVGQIDTAFPQNISSSSPSAAPASPVFKRHAIMGDQQNISQILAALAAHQSTSAAGHASSPQPGQMPLHTYPGSYHPSAASANVANYSLPPPDSTGSLDISGAKPVNTGSVSIADAIAKARGIAAEKGIVHDPNRVDSRRDPRSYHRSQSPQRSPPRTTRDTFRDNYNPYRDERRADRRAGTSERGYTRERSFSPRPGGRGQESYSPQPSSRQYRGANDRAPPQGRRAGSMDDNIETIRVESNLVGLIIGRQGESLRRIESETGTRIQFLDNAEPSSAERLCKITGSRAARDVAKAEITRIISESTASRAGARADRPGHMPPKAASQPSLDDEDAVRIMVPDRTVGLIIGRGGETIRDLQERSRCHVNIVNENKSINGLRPVNLIGSPEAMELAKNMILEIVESDTRQLANPTQREPRPPFGGDPSGGGPGGEKINDVMFIPPDAVGMIIGKGGETIKEMQATSACRINIQSPAGRDANREVTLVGSREAIEKAREMIIEKIESPEYKSRSQQPQRRDDSYGDRYARPQQRQAQPHYQDYQDQNRQATQPPAQQPPSQSSGGEDPYAQWGGYQNYVAWWYAAMQQQAQQQQGTQGPPGQSEPPGPPGVS</sequence>
<feature type="compositionally biased region" description="Basic and acidic residues" evidence="3">
    <location>
        <begin position="204"/>
        <end position="239"/>
    </location>
</feature>
<comment type="caution">
    <text evidence="5">The sequence shown here is derived from an EMBL/GenBank/DDBJ whole genome shotgun (WGS) entry which is preliminary data.</text>
</comment>
<reference evidence="6" key="1">
    <citation type="journal article" date="2015" name="PLoS Genet.">
        <title>The dynamic genome and transcriptome of the human fungal pathogen Blastomyces and close relative Emmonsia.</title>
        <authorList>
            <person name="Munoz J.F."/>
            <person name="Gauthier G.M."/>
            <person name="Desjardins C.A."/>
            <person name="Gallo J.E."/>
            <person name="Holder J."/>
            <person name="Sullivan T.D."/>
            <person name="Marty A.J."/>
            <person name="Carmen J.C."/>
            <person name="Chen Z."/>
            <person name="Ding L."/>
            <person name="Gujja S."/>
            <person name="Magrini V."/>
            <person name="Misas E."/>
            <person name="Mitreva M."/>
            <person name="Priest M."/>
            <person name="Saif S."/>
            <person name="Whiston E.A."/>
            <person name="Young S."/>
            <person name="Zeng Q."/>
            <person name="Goldman W.E."/>
            <person name="Mardis E.R."/>
            <person name="Taylor J.W."/>
            <person name="McEwen J.G."/>
            <person name="Clay O.K."/>
            <person name="Klein B.S."/>
            <person name="Cuomo C.A."/>
        </authorList>
    </citation>
    <scope>NUCLEOTIDE SEQUENCE [LARGE SCALE GENOMIC DNA]</scope>
    <source>
        <strain evidence="6">UAMH 139</strain>
    </source>
</reference>
<feature type="domain" description="K Homology" evidence="4">
    <location>
        <begin position="278"/>
        <end position="349"/>
    </location>
</feature>
<feature type="compositionally biased region" description="Low complexity" evidence="3">
    <location>
        <begin position="573"/>
        <end position="587"/>
    </location>
</feature>
<dbReference type="Pfam" id="PF00013">
    <property type="entry name" value="KH_1"/>
    <property type="match status" value="3"/>
</dbReference>
<feature type="region of interest" description="Disordered" evidence="3">
    <location>
        <begin position="174"/>
        <end position="278"/>
    </location>
</feature>
<feature type="compositionally biased region" description="Low complexity" evidence="3">
    <location>
        <begin position="595"/>
        <end position="606"/>
    </location>
</feature>
<feature type="compositionally biased region" description="Polar residues" evidence="3">
    <location>
        <begin position="193"/>
        <end position="203"/>
    </location>
</feature>
<gene>
    <name evidence="5" type="ORF">EMPG_16806</name>
</gene>
<dbReference type="CDD" id="cd00105">
    <property type="entry name" value="KH-I"/>
    <property type="match status" value="2"/>
</dbReference>
<dbReference type="InterPro" id="IPR036612">
    <property type="entry name" value="KH_dom_type_1_sf"/>
</dbReference>
<dbReference type="PANTHER" id="PTHR10288">
    <property type="entry name" value="KH DOMAIN CONTAINING RNA BINDING PROTEIN"/>
    <property type="match status" value="1"/>
</dbReference>
<dbReference type="InterPro" id="IPR004087">
    <property type="entry name" value="KH_dom"/>
</dbReference>
<name>A0A0H1BES7_9EURO</name>
<dbReference type="GO" id="GO:0003723">
    <property type="term" value="F:RNA binding"/>
    <property type="evidence" value="ECO:0007669"/>
    <property type="project" value="UniProtKB-UniRule"/>
</dbReference>
<evidence type="ECO:0000256" key="2">
    <source>
        <dbReference type="PROSITE-ProRule" id="PRU00117"/>
    </source>
</evidence>
<feature type="compositionally biased region" description="Pro residues" evidence="3">
    <location>
        <begin position="645"/>
        <end position="655"/>
    </location>
</feature>
<feature type="region of interest" description="Disordered" evidence="3">
    <location>
        <begin position="352"/>
        <end position="378"/>
    </location>
</feature>
<dbReference type="STRING" id="2060906.A0A0H1BES7"/>
<proteinExistence type="predicted"/>
<feature type="region of interest" description="Disordered" evidence="3">
    <location>
        <begin position="1"/>
        <end position="27"/>
    </location>
</feature>
<keyword evidence="2" id="KW-0694">RNA-binding</keyword>
<evidence type="ECO:0000256" key="1">
    <source>
        <dbReference type="ARBA" id="ARBA00022737"/>
    </source>
</evidence>
<dbReference type="AlphaFoldDB" id="A0A0H1BES7"/>
<feature type="region of interest" description="Disordered" evidence="3">
    <location>
        <begin position="630"/>
        <end position="655"/>
    </location>
</feature>
<evidence type="ECO:0000259" key="4">
    <source>
        <dbReference type="SMART" id="SM00322"/>
    </source>
</evidence>
<dbReference type="InterPro" id="IPR004088">
    <property type="entry name" value="KH_dom_type_1"/>
</dbReference>
<evidence type="ECO:0000313" key="5">
    <source>
        <dbReference type="EMBL" id="KLJ07721.1"/>
    </source>
</evidence>
<feature type="compositionally biased region" description="Basic and acidic residues" evidence="3">
    <location>
        <begin position="174"/>
        <end position="190"/>
    </location>
</feature>
<feature type="region of interest" description="Disordered" evidence="3">
    <location>
        <begin position="453"/>
        <end position="483"/>
    </location>
</feature>
<keyword evidence="1" id="KW-0677">Repeat</keyword>
<dbReference type="PROSITE" id="PS50084">
    <property type="entry name" value="KH_TYPE_1"/>
    <property type="match status" value="3"/>
</dbReference>
<dbReference type="Proteomes" id="UP000053573">
    <property type="component" value="Unassembled WGS sequence"/>
</dbReference>
<feature type="compositionally biased region" description="Low complexity" evidence="3">
    <location>
        <begin position="630"/>
        <end position="644"/>
    </location>
</feature>
<protein>
    <recommendedName>
        <fullName evidence="4">K Homology domain-containing protein</fullName>
    </recommendedName>
</protein>
<accession>A0A0H1BES7</accession>
<evidence type="ECO:0000313" key="6">
    <source>
        <dbReference type="Proteomes" id="UP000053573"/>
    </source>
</evidence>
<dbReference type="OrthoDB" id="5204190at2759"/>
<evidence type="ECO:0000256" key="3">
    <source>
        <dbReference type="SAM" id="MobiDB-lite"/>
    </source>
</evidence>
<feature type="domain" description="K Homology" evidence="4">
    <location>
        <begin position="378"/>
        <end position="449"/>
    </location>
</feature>
<dbReference type="Gene3D" id="3.30.1370.10">
    <property type="entry name" value="K Homology domain, type 1"/>
    <property type="match status" value="3"/>
</dbReference>
<feature type="region of interest" description="Disordered" evidence="3">
    <location>
        <begin position="548"/>
        <end position="614"/>
    </location>
</feature>
<feature type="compositionally biased region" description="Basic and acidic residues" evidence="3">
    <location>
        <begin position="548"/>
        <end position="572"/>
    </location>
</feature>
<dbReference type="EMBL" id="LDEV01002765">
    <property type="protein sequence ID" value="KLJ07721.1"/>
    <property type="molecule type" value="Genomic_DNA"/>
</dbReference>
<feature type="compositionally biased region" description="Polar residues" evidence="3">
    <location>
        <begin position="249"/>
        <end position="259"/>
    </location>
</feature>
<feature type="domain" description="K Homology" evidence="4">
    <location>
        <begin position="479"/>
        <end position="549"/>
    </location>
</feature>
<feature type="compositionally biased region" description="Basic and acidic residues" evidence="3">
    <location>
        <begin position="1"/>
        <end position="16"/>
    </location>
</feature>
<feature type="region of interest" description="Disordered" evidence="3">
    <location>
        <begin position="99"/>
        <end position="120"/>
    </location>
</feature>